<sequence>MVADTCCDEVESVVNCTKVYEMLKRRSCSAFQLMKKNFLVKGNLSITVKSRNMFDMHLKDGATYVKGTTLKASQQLNREHIHVHRSFVLYKELVVGLLSRANRHVCIRASPCAFGSFEMLNSGRSGSMRDEDATSRRETTVDHRQGSDEDEDVETPNKQLVSTLSKLNNMNKC</sequence>
<protein>
    <submittedName>
        <fullName evidence="4">FHA domain-containing protein</fullName>
    </submittedName>
</protein>
<feature type="region of interest" description="Disordered" evidence="1">
    <location>
        <begin position="124"/>
        <end position="157"/>
    </location>
</feature>
<evidence type="ECO:0000256" key="1">
    <source>
        <dbReference type="SAM" id="MobiDB-lite"/>
    </source>
</evidence>
<evidence type="ECO:0000313" key="2">
    <source>
        <dbReference type="EMBL" id="VDM55366.1"/>
    </source>
</evidence>
<organism evidence="4">
    <name type="scientific">Angiostrongylus costaricensis</name>
    <name type="common">Nematode worm</name>
    <dbReference type="NCBI Taxonomy" id="334426"/>
    <lineage>
        <taxon>Eukaryota</taxon>
        <taxon>Metazoa</taxon>
        <taxon>Ecdysozoa</taxon>
        <taxon>Nematoda</taxon>
        <taxon>Chromadorea</taxon>
        <taxon>Rhabditida</taxon>
        <taxon>Rhabditina</taxon>
        <taxon>Rhabditomorpha</taxon>
        <taxon>Strongyloidea</taxon>
        <taxon>Metastrongylidae</taxon>
        <taxon>Angiostrongylus</taxon>
    </lineage>
</organism>
<evidence type="ECO:0000313" key="4">
    <source>
        <dbReference type="WBParaSite" id="ACOC_0000378001-mRNA-1"/>
    </source>
</evidence>
<dbReference type="AlphaFoldDB" id="A0A0R3PHF3"/>
<keyword evidence="3" id="KW-1185">Reference proteome</keyword>
<accession>A0A0R3PHF3</accession>
<dbReference type="Proteomes" id="UP000267027">
    <property type="component" value="Unassembled WGS sequence"/>
</dbReference>
<feature type="compositionally biased region" description="Basic and acidic residues" evidence="1">
    <location>
        <begin position="127"/>
        <end position="147"/>
    </location>
</feature>
<proteinExistence type="predicted"/>
<reference evidence="2 3" key="2">
    <citation type="submission" date="2018-11" db="EMBL/GenBank/DDBJ databases">
        <authorList>
            <consortium name="Pathogen Informatics"/>
        </authorList>
    </citation>
    <scope>NUCLEOTIDE SEQUENCE [LARGE SCALE GENOMIC DNA]</scope>
    <source>
        <strain evidence="2 3">Costa Rica</strain>
    </source>
</reference>
<name>A0A0R3PHF3_ANGCS</name>
<dbReference type="WBParaSite" id="ACOC_0000378001-mRNA-1">
    <property type="protein sequence ID" value="ACOC_0000378001-mRNA-1"/>
    <property type="gene ID" value="ACOC_0000378001"/>
</dbReference>
<dbReference type="EMBL" id="UYYA01001409">
    <property type="protein sequence ID" value="VDM55366.1"/>
    <property type="molecule type" value="Genomic_DNA"/>
</dbReference>
<reference evidence="4" key="1">
    <citation type="submission" date="2017-02" db="UniProtKB">
        <authorList>
            <consortium name="WormBaseParasite"/>
        </authorList>
    </citation>
    <scope>IDENTIFICATION</scope>
</reference>
<evidence type="ECO:0000313" key="3">
    <source>
        <dbReference type="Proteomes" id="UP000267027"/>
    </source>
</evidence>
<gene>
    <name evidence="2" type="ORF">ACOC_LOCUS3781</name>
</gene>